<evidence type="ECO:0000313" key="2">
    <source>
        <dbReference type="EMBL" id="QWZ09019.1"/>
    </source>
</evidence>
<protein>
    <submittedName>
        <fullName evidence="2">Uncharacterized protein</fullName>
    </submittedName>
</protein>
<evidence type="ECO:0000313" key="3">
    <source>
        <dbReference type="Proteomes" id="UP000683575"/>
    </source>
</evidence>
<dbReference type="EMBL" id="CP077062">
    <property type="protein sequence ID" value="QWZ09019.1"/>
    <property type="molecule type" value="Genomic_DNA"/>
</dbReference>
<dbReference type="Proteomes" id="UP000683575">
    <property type="component" value="Chromosome"/>
</dbReference>
<gene>
    <name evidence="2" type="ORF">KRR39_04105</name>
</gene>
<organism evidence="2 3">
    <name type="scientific">Nocardioides panacis</name>
    <dbReference type="NCBI Taxonomy" id="2849501"/>
    <lineage>
        <taxon>Bacteria</taxon>
        <taxon>Bacillati</taxon>
        <taxon>Actinomycetota</taxon>
        <taxon>Actinomycetes</taxon>
        <taxon>Propionibacteriales</taxon>
        <taxon>Nocardioidaceae</taxon>
        <taxon>Nocardioides</taxon>
    </lineage>
</organism>
<keyword evidence="3" id="KW-1185">Reference proteome</keyword>
<dbReference type="AlphaFoldDB" id="A0A975Y151"/>
<feature type="compositionally biased region" description="Basic and acidic residues" evidence="1">
    <location>
        <begin position="44"/>
        <end position="54"/>
    </location>
</feature>
<dbReference type="RefSeq" id="WP_216940865.1">
    <property type="nucleotide sequence ID" value="NZ_CP077062.1"/>
</dbReference>
<feature type="region of interest" description="Disordered" evidence="1">
    <location>
        <begin position="43"/>
        <end position="76"/>
    </location>
</feature>
<name>A0A975Y151_9ACTN</name>
<reference evidence="2" key="1">
    <citation type="submission" date="2021-06" db="EMBL/GenBank/DDBJ databases">
        <title>Complete genome sequence of Nocardioides sp. G188.</title>
        <authorList>
            <person name="Im W.-T."/>
        </authorList>
    </citation>
    <scope>NUCLEOTIDE SEQUENCE</scope>
    <source>
        <strain evidence="2">G188</strain>
    </source>
</reference>
<proteinExistence type="predicted"/>
<dbReference type="KEGG" id="nps:KRR39_04105"/>
<accession>A0A975Y151</accession>
<evidence type="ECO:0000256" key="1">
    <source>
        <dbReference type="SAM" id="MobiDB-lite"/>
    </source>
</evidence>
<sequence>MNFLIAIGAVIVVALLVAALVDYRRRKLGDTKSGLDIWRSVRSQKADARKRGERWGAGQRRLGRRVGGTSRQSLSR</sequence>